<reference evidence="7 8" key="2">
    <citation type="journal article" date="2012" name="Open Biol.">
        <title>Characteristics of nucleosomes and linker DNA regions on the genome of the basidiomycete Mixia osmundae revealed by mono- and dinucleosome mapping.</title>
        <authorList>
            <person name="Nishida H."/>
            <person name="Kondo S."/>
            <person name="Matsumoto T."/>
            <person name="Suzuki Y."/>
            <person name="Yoshikawa H."/>
            <person name="Taylor T.D."/>
            <person name="Sugiyama J."/>
        </authorList>
    </citation>
    <scope>NUCLEOTIDE SEQUENCE [LARGE SCALE GENOMIC DNA]</scope>
    <source>
        <strain evidence="8">CBS 9802 / IAM 14324 / JCM 22182 / KY 12970</strain>
    </source>
</reference>
<dbReference type="GO" id="GO:0007338">
    <property type="term" value="P:single fertilization"/>
    <property type="evidence" value="ECO:0007669"/>
    <property type="project" value="TreeGrafter"/>
</dbReference>
<dbReference type="InterPro" id="IPR019786">
    <property type="entry name" value="Zinc_finger_PHD-type_CS"/>
</dbReference>
<dbReference type="Proteomes" id="UP000009131">
    <property type="component" value="Unassembled WGS sequence"/>
</dbReference>
<feature type="region of interest" description="Disordered" evidence="5">
    <location>
        <begin position="1192"/>
        <end position="1211"/>
    </location>
</feature>
<reference evidence="7 8" key="1">
    <citation type="journal article" date="2011" name="J. Gen. Appl. Microbiol.">
        <title>Draft genome sequencing of the enigmatic basidiomycete Mixia osmundae.</title>
        <authorList>
            <person name="Nishida H."/>
            <person name="Nagatsuka Y."/>
            <person name="Sugiyama J."/>
        </authorList>
    </citation>
    <scope>NUCLEOTIDE SEQUENCE [LARGE SCALE GENOMIC DNA]</scope>
    <source>
        <strain evidence="8">CBS 9802 / IAM 14324 / JCM 22182 / KY 12970</strain>
    </source>
</reference>
<dbReference type="OrthoDB" id="303107at2759"/>
<sequence length="1211" mass="134618">MPFGRGAPAAPVSAVSETVSQWGTTTGMKPESLDDLPGDLRALRIDWRIAAISQWMCLFGKPLAQGAWDVNKFELDLIGVEPDSICPSLLASLLLTLTGDRHVTVATHAAKLQQQYLRRSPEVYRRLLATVSTRLEPVYDEDAEQAALLGQDKLDNAQTDHDAPEQSNAAVQPTTDSSTAVNADATVEREMVEVEVVTPRAWSDLDMFEKIEVIYQLCQWHFVDPDRFRKMINVDAAEEMTWRVEPVGWDADSNTYWLFDDNRLWIQRYRPLKPWRTPTRPVRADRVRTAGSIKKSASKPAKSRNAPRTNGKIKTATKKSTRALPKPLAESSSRSRSQAKRPRKGYVTSASEDESSLEPPAKPEQILLTETGRPMRNAAVTQARPPPRIRQWTAQSSAWDALKQPLPPRSTRTARASLTSIDESARASPLAKSKPKKPVVRGVRASRRGRGAPDEDEWQQPPKEWLEDTQVVTSVRKPKVELVDANTEDEEFLAEVAAANARLEDVDDDYDPTAKPVKRASAGVEEDQDEDDEEDDDDDVKPAKRRKRASVPRKKTSRRSSGRVKQARSPVKVVEDDSDELEEEDEVEPVSVSPPPAVSFGARASRSRAAAAAKPQRKAVTPEQSSEDDEASAAADEEEDDEKVEEEDVDEEQEQGSDDDDQEEVESEEDTPEPEYVPTPDPEYVKMPANFIEWEAICVTLEQWETVLSRFTKPKHLDERALIKHLRDEVLPPILLDLREKERLKKKEEAIANRKRSSRILVKEAEMEQKRAQQAAQQALMARMESSQRAEGNRADGSKPTREEEPTREARLKERDARKREREERLLQREVEAVQEAERRAEREKEREEAKARGEPLPQDSDSATPQSESWYLDCEICGKAGQNLDDGKQIIACDKCGVWQHATCWDRNDAALKRARRNWSTEDFLCSRCSGTALSLASPMPSARNTPVPEAATKTHAAARSLLQTSFDPPTSALGRNTAPAAKIRIPAHTSDVRRHSSIVSMAPQHAPAHSYAPVYAPGYSQAPVHGQYSNGPMYSNQAAHAPMYSAAPASSVPYSNAQSHESTYSAAPAQTPTHSYAAPIPPHNAEAQARLFAQQRAFAQAHLVRQQAQPQLSRPQYSYPPQSPGISSPSFSPAVQAPQQYSPIQRSPQENAQQSTLSVQRQTPISQPAYGHAGAVPVAFQSGVAGQYVPLDAQGKPLGRQENAVSEQR</sequence>
<keyword evidence="2 4" id="KW-0863">Zinc-finger</keyword>
<dbReference type="SMART" id="SM00249">
    <property type="entry name" value="PHD"/>
    <property type="match status" value="1"/>
</dbReference>
<dbReference type="InterPro" id="IPR001965">
    <property type="entry name" value="Znf_PHD"/>
</dbReference>
<feature type="compositionally biased region" description="Low complexity" evidence="5">
    <location>
        <begin position="1111"/>
        <end position="1135"/>
    </location>
</feature>
<feature type="compositionally biased region" description="Polar residues" evidence="5">
    <location>
        <begin position="410"/>
        <end position="422"/>
    </location>
</feature>
<feature type="region of interest" description="Disordered" evidence="5">
    <location>
        <begin position="276"/>
        <end position="466"/>
    </location>
</feature>
<evidence type="ECO:0000313" key="7">
    <source>
        <dbReference type="EMBL" id="GAA95541.1"/>
    </source>
</evidence>
<organism evidence="7 8">
    <name type="scientific">Mixia osmundae (strain CBS 9802 / IAM 14324 / JCM 22182 / KY 12970)</name>
    <dbReference type="NCBI Taxonomy" id="764103"/>
    <lineage>
        <taxon>Eukaryota</taxon>
        <taxon>Fungi</taxon>
        <taxon>Dikarya</taxon>
        <taxon>Basidiomycota</taxon>
        <taxon>Pucciniomycotina</taxon>
        <taxon>Mixiomycetes</taxon>
        <taxon>Mixiales</taxon>
        <taxon>Mixiaceae</taxon>
        <taxon>Mixia</taxon>
    </lineage>
</organism>
<accession>G7DY81</accession>
<dbReference type="EMBL" id="BABT02000062">
    <property type="protein sequence ID" value="GAA95541.1"/>
    <property type="molecule type" value="Genomic_DNA"/>
</dbReference>
<keyword evidence="3" id="KW-0862">Zinc</keyword>
<evidence type="ECO:0000256" key="3">
    <source>
        <dbReference type="ARBA" id="ARBA00022833"/>
    </source>
</evidence>
<feature type="region of interest" description="Disordered" evidence="5">
    <location>
        <begin position="1104"/>
        <end position="1172"/>
    </location>
</feature>
<feature type="compositionally biased region" description="Polar residues" evidence="5">
    <location>
        <begin position="165"/>
        <end position="178"/>
    </location>
</feature>
<dbReference type="GO" id="GO:0006338">
    <property type="term" value="P:chromatin remodeling"/>
    <property type="evidence" value="ECO:0007669"/>
    <property type="project" value="InterPro"/>
</dbReference>
<dbReference type="InParanoid" id="G7DY81"/>
<dbReference type="AlphaFoldDB" id="G7DY81"/>
<evidence type="ECO:0000256" key="5">
    <source>
        <dbReference type="SAM" id="MobiDB-lite"/>
    </source>
</evidence>
<dbReference type="STRING" id="764103.G7DY81"/>
<dbReference type="RefSeq" id="XP_014569701.1">
    <property type="nucleotide sequence ID" value="XM_014714215.1"/>
</dbReference>
<evidence type="ECO:0000313" key="8">
    <source>
        <dbReference type="Proteomes" id="UP000009131"/>
    </source>
</evidence>
<dbReference type="Gene3D" id="3.30.40.10">
    <property type="entry name" value="Zinc/RING finger domain, C3HC4 (zinc finger)"/>
    <property type="match status" value="1"/>
</dbReference>
<name>G7DY81_MIXOS</name>
<comment type="caution">
    <text evidence="7">The sequence shown here is derived from an EMBL/GenBank/DDBJ whole genome shotgun (WGS) entry which is preliminary data.</text>
</comment>
<dbReference type="InterPro" id="IPR019787">
    <property type="entry name" value="Znf_PHD-finger"/>
</dbReference>
<evidence type="ECO:0000256" key="2">
    <source>
        <dbReference type="ARBA" id="ARBA00022771"/>
    </source>
</evidence>
<dbReference type="PANTHER" id="PTHR47092:SF1">
    <property type="entry name" value="CHROMATIN REMODELING REGULATOR CECR2"/>
    <property type="match status" value="1"/>
</dbReference>
<evidence type="ECO:0000256" key="1">
    <source>
        <dbReference type="ARBA" id="ARBA00022723"/>
    </source>
</evidence>
<keyword evidence="1" id="KW-0479">Metal-binding</keyword>
<evidence type="ECO:0000259" key="6">
    <source>
        <dbReference type="PROSITE" id="PS50016"/>
    </source>
</evidence>
<feature type="compositionally biased region" description="Low complexity" evidence="5">
    <location>
        <begin position="290"/>
        <end position="306"/>
    </location>
</feature>
<feature type="compositionally biased region" description="Low complexity" evidence="5">
    <location>
        <begin position="1050"/>
        <end position="1059"/>
    </location>
</feature>
<feature type="domain" description="PHD-type" evidence="6">
    <location>
        <begin position="872"/>
        <end position="933"/>
    </location>
</feature>
<feature type="compositionally biased region" description="Basic residues" evidence="5">
    <location>
        <begin position="543"/>
        <end position="566"/>
    </location>
</feature>
<feature type="compositionally biased region" description="Basic residues" evidence="5">
    <location>
        <begin position="433"/>
        <end position="450"/>
    </location>
</feature>
<feature type="compositionally biased region" description="Polar residues" evidence="5">
    <location>
        <begin position="1139"/>
        <end position="1168"/>
    </location>
</feature>
<dbReference type="GO" id="GO:0008270">
    <property type="term" value="F:zinc ion binding"/>
    <property type="evidence" value="ECO:0007669"/>
    <property type="project" value="UniProtKB-KW"/>
</dbReference>
<feature type="region of interest" description="Disordered" evidence="5">
    <location>
        <begin position="157"/>
        <end position="178"/>
    </location>
</feature>
<feature type="region of interest" description="Disordered" evidence="5">
    <location>
        <begin position="771"/>
        <end position="867"/>
    </location>
</feature>
<dbReference type="PROSITE" id="PS50016">
    <property type="entry name" value="ZF_PHD_2"/>
    <property type="match status" value="1"/>
</dbReference>
<feature type="compositionally biased region" description="Low complexity" evidence="5">
    <location>
        <begin position="772"/>
        <end position="785"/>
    </location>
</feature>
<dbReference type="eggNOG" id="KOG1472">
    <property type="taxonomic scope" value="Eukaryota"/>
</dbReference>
<feature type="compositionally biased region" description="Low complexity" evidence="5">
    <location>
        <begin position="598"/>
        <end position="613"/>
    </location>
</feature>
<dbReference type="InterPro" id="IPR013083">
    <property type="entry name" value="Znf_RING/FYVE/PHD"/>
</dbReference>
<dbReference type="PANTHER" id="PTHR47092">
    <property type="entry name" value="CAT EYE SYNDROME CRITICAL REGION PROTEIN 2"/>
    <property type="match status" value="1"/>
</dbReference>
<feature type="region of interest" description="Disordered" evidence="5">
    <location>
        <begin position="1050"/>
        <end position="1083"/>
    </location>
</feature>
<feature type="compositionally biased region" description="Basic and acidic residues" evidence="5">
    <location>
        <begin position="786"/>
        <end position="854"/>
    </location>
</feature>
<proteinExistence type="predicted"/>
<feature type="compositionally biased region" description="Acidic residues" evidence="5">
    <location>
        <begin position="576"/>
        <end position="588"/>
    </location>
</feature>
<dbReference type="SUPFAM" id="SSF57903">
    <property type="entry name" value="FYVE/PHD zinc finger"/>
    <property type="match status" value="1"/>
</dbReference>
<feature type="compositionally biased region" description="Acidic residues" evidence="5">
    <location>
        <begin position="625"/>
        <end position="673"/>
    </location>
</feature>
<feature type="region of interest" description="Disordered" evidence="5">
    <location>
        <begin position="967"/>
        <end position="1005"/>
    </location>
</feature>
<protein>
    <recommendedName>
        <fullName evidence="6">PHD-type domain-containing protein</fullName>
    </recommendedName>
</protein>
<evidence type="ECO:0000256" key="4">
    <source>
        <dbReference type="PROSITE-ProRule" id="PRU00146"/>
    </source>
</evidence>
<feature type="compositionally biased region" description="Acidic residues" evidence="5">
    <location>
        <begin position="524"/>
        <end position="539"/>
    </location>
</feature>
<gene>
    <name evidence="7" type="primary">Mo02196</name>
    <name evidence="7" type="ORF">E5Q_02196</name>
</gene>
<dbReference type="HOGENOM" id="CLU_269726_0_0_1"/>
<feature type="region of interest" description="Disordered" evidence="5">
    <location>
        <begin position="501"/>
        <end position="684"/>
    </location>
</feature>
<dbReference type="Pfam" id="PF00628">
    <property type="entry name" value="PHD"/>
    <property type="match status" value="1"/>
</dbReference>
<keyword evidence="8" id="KW-1185">Reference proteome</keyword>
<dbReference type="PROSITE" id="PS01359">
    <property type="entry name" value="ZF_PHD_1"/>
    <property type="match status" value="1"/>
</dbReference>
<dbReference type="GO" id="GO:0090537">
    <property type="term" value="C:CERF complex"/>
    <property type="evidence" value="ECO:0007669"/>
    <property type="project" value="InterPro"/>
</dbReference>
<dbReference type="OMA" id="SQFFYTF"/>
<feature type="compositionally biased region" description="Polar residues" evidence="5">
    <location>
        <begin position="1060"/>
        <end position="1076"/>
    </location>
</feature>
<dbReference type="InterPro" id="IPR011011">
    <property type="entry name" value="Znf_FYVE_PHD"/>
</dbReference>
<dbReference type="InterPro" id="IPR029614">
    <property type="entry name" value="CECR2"/>
</dbReference>